<sequence length="102" mass="11761">MLGKKQKLYYKQKKDNEINQNLANIDDSADIQEKNLTLLEKQMIEMNGKLSKMIDIQLNFMQEIRNELAGIKSELGGIKCELGGMNQKLNKFEGLVDRNQEN</sequence>
<gene>
    <name evidence="1" type="ORF">TTHMIC_00037</name>
</gene>
<dbReference type="AlphaFoldDB" id="A0A1B9C284"/>
<reference evidence="1" key="2">
    <citation type="submission" date="2016-07" db="EMBL/GenBank/DDBJ databases">
        <authorList>
            <person name="Coyne R.S."/>
            <person name="Hamilton E.P."/>
            <person name="Orias E."/>
            <person name="Russ C."/>
            <person name="Kapusta A."/>
            <person name="Bidwell S.L."/>
            <person name="Krishnakumar V."/>
            <person name="Zafar N."/>
            <person name="Tang H."/>
            <person name="Hadjithomas M."/>
        </authorList>
    </citation>
    <scope>NUCLEOTIDE SEQUENCE [LARGE SCALE GENOMIC DNA]</scope>
    <source>
        <strain evidence="1">SB210</strain>
    </source>
</reference>
<accession>A0A1B9C284</accession>
<reference evidence="1" key="1">
    <citation type="submission" date="2011-11" db="EMBL/GenBank/DDBJ databases">
        <title>The Genome Sequence of Tetrahymena thermophila SB210.</title>
        <authorList>
            <consortium name="The Broad Institute Genome Sequencing Platform"/>
            <person name="Russ C."/>
            <person name="Coyne R.S."/>
            <person name="Orias E."/>
            <person name="Taverna S.D."/>
            <person name="Papazyan R."/>
            <person name="Young S.K."/>
            <person name="Zeng Q."/>
            <person name="Gargeya S."/>
            <person name="Fitzgerald M."/>
            <person name="Haas B."/>
            <person name="Abouelleil A."/>
            <person name="Alvarado L."/>
            <person name="Arachchi H.M."/>
            <person name="Berlin A."/>
            <person name="Brown A."/>
            <person name="Chapman S.B."/>
            <person name="Chen Z."/>
            <person name="Dunbar C."/>
            <person name="Freedman E."/>
            <person name="Gearin G."/>
            <person name="Goldberg J."/>
            <person name="Griggs A."/>
            <person name="Gujja S."/>
            <person name="Heiman D."/>
            <person name="Howarth C."/>
            <person name="Lui A."/>
            <person name="MacDonald P.J.P."/>
            <person name="Montmayeur A."/>
            <person name="Murphy C."/>
            <person name="Neiman D."/>
            <person name="Pearson M."/>
            <person name="Priest M."/>
            <person name="Roberts A."/>
            <person name="Saif S."/>
            <person name="Shea T."/>
            <person name="Sisk P."/>
            <person name="Stolte C."/>
            <person name="Sykes S."/>
            <person name="Wortman J."/>
            <person name="Nusbaum C."/>
            <person name="Birren B."/>
        </authorList>
    </citation>
    <scope>NUCLEOTIDE SEQUENCE [LARGE SCALE GENOMIC DNA]</scope>
    <source>
        <strain evidence="1">SB210</strain>
    </source>
</reference>
<protein>
    <submittedName>
        <fullName evidence="1">Uncharacterized protein</fullName>
    </submittedName>
</protein>
<dbReference type="EMBL" id="JH659862">
    <property type="protein sequence ID" value="OCB07011.1"/>
    <property type="molecule type" value="Genomic_DNA"/>
</dbReference>
<dbReference type="Proteomes" id="UP000242602">
    <property type="component" value="Unassembled WGS sequence"/>
</dbReference>
<name>A0A1B9C284_TETTS</name>
<organism evidence="1">
    <name type="scientific">Tetrahymena thermophila (strain SB210)</name>
    <dbReference type="NCBI Taxonomy" id="312017"/>
    <lineage>
        <taxon>Eukaryota</taxon>
        <taxon>Sar</taxon>
        <taxon>Alveolata</taxon>
        <taxon>Ciliophora</taxon>
        <taxon>Intramacronucleata</taxon>
        <taxon>Oligohymenophorea</taxon>
        <taxon>Hymenostomatida</taxon>
        <taxon>Tetrahymenina</taxon>
        <taxon>Tetrahymenidae</taxon>
        <taxon>Tetrahymena</taxon>
    </lineage>
</organism>
<evidence type="ECO:0000313" key="1">
    <source>
        <dbReference type="EMBL" id="OCB07011.1"/>
    </source>
</evidence>
<proteinExistence type="predicted"/>